<proteinExistence type="predicted"/>
<dbReference type="AlphaFoldDB" id="A0A8J5Y0P2"/>
<dbReference type="Gene3D" id="3.30.70.270">
    <property type="match status" value="1"/>
</dbReference>
<accession>A0A8J5Y0P2</accession>
<sequence length="100" mass="11704">MPSEPPTRGQEIQKYRQEFIGYLGHIISAQGVTVDPDKIQVVSKWPQPNPVKEVRSFLDLARYYRCFILHYTTVVGLLSDLLKKDNFYWNSQVETAFRQL</sequence>
<evidence type="ECO:0000313" key="1">
    <source>
        <dbReference type="EMBL" id="KAG8478908.1"/>
    </source>
</evidence>
<protein>
    <recommendedName>
        <fullName evidence="3">Reverse transcriptase/retrotransposon-derived protein RNase H-like domain-containing protein</fullName>
    </recommendedName>
</protein>
<name>A0A8J5Y0P2_9ROSI</name>
<comment type="caution">
    <text evidence="1">The sequence shown here is derived from an EMBL/GenBank/DDBJ whole genome shotgun (WGS) entry which is preliminary data.</text>
</comment>
<evidence type="ECO:0000313" key="2">
    <source>
        <dbReference type="Proteomes" id="UP000701853"/>
    </source>
</evidence>
<reference evidence="1 2" key="1">
    <citation type="journal article" date="2021" name="bioRxiv">
        <title>The Gossypium anomalum genome as a resource for cotton improvement and evolutionary analysis of hybrid incompatibility.</title>
        <authorList>
            <person name="Grover C.E."/>
            <person name="Yuan D."/>
            <person name="Arick M.A."/>
            <person name="Miller E.R."/>
            <person name="Hu G."/>
            <person name="Peterson D.G."/>
            <person name="Wendel J.F."/>
            <person name="Udall J.A."/>
        </authorList>
    </citation>
    <scope>NUCLEOTIDE SEQUENCE [LARGE SCALE GENOMIC DNA]</scope>
    <source>
        <strain evidence="1">JFW-Udall</strain>
        <tissue evidence="1">Leaf</tissue>
    </source>
</reference>
<evidence type="ECO:0008006" key="3">
    <source>
        <dbReference type="Google" id="ProtNLM"/>
    </source>
</evidence>
<keyword evidence="2" id="KW-1185">Reference proteome</keyword>
<dbReference type="SUPFAM" id="SSF56672">
    <property type="entry name" value="DNA/RNA polymerases"/>
    <property type="match status" value="1"/>
</dbReference>
<dbReference type="InterPro" id="IPR050951">
    <property type="entry name" value="Retrovirus_Pol_polyprotein"/>
</dbReference>
<organism evidence="1 2">
    <name type="scientific">Gossypium anomalum</name>
    <dbReference type="NCBI Taxonomy" id="47600"/>
    <lineage>
        <taxon>Eukaryota</taxon>
        <taxon>Viridiplantae</taxon>
        <taxon>Streptophyta</taxon>
        <taxon>Embryophyta</taxon>
        <taxon>Tracheophyta</taxon>
        <taxon>Spermatophyta</taxon>
        <taxon>Magnoliopsida</taxon>
        <taxon>eudicotyledons</taxon>
        <taxon>Gunneridae</taxon>
        <taxon>Pentapetalae</taxon>
        <taxon>rosids</taxon>
        <taxon>malvids</taxon>
        <taxon>Malvales</taxon>
        <taxon>Malvaceae</taxon>
        <taxon>Malvoideae</taxon>
        <taxon>Gossypium</taxon>
    </lineage>
</organism>
<dbReference type="PANTHER" id="PTHR37984:SF5">
    <property type="entry name" value="PROTEIN NYNRIN-LIKE"/>
    <property type="match status" value="1"/>
</dbReference>
<dbReference type="EMBL" id="JAHUZN010000011">
    <property type="protein sequence ID" value="KAG8478908.1"/>
    <property type="molecule type" value="Genomic_DNA"/>
</dbReference>
<dbReference type="PANTHER" id="PTHR37984">
    <property type="entry name" value="PROTEIN CBG26694"/>
    <property type="match status" value="1"/>
</dbReference>
<dbReference type="InterPro" id="IPR043502">
    <property type="entry name" value="DNA/RNA_pol_sf"/>
</dbReference>
<dbReference type="InterPro" id="IPR043128">
    <property type="entry name" value="Rev_trsase/Diguanyl_cyclase"/>
</dbReference>
<dbReference type="OrthoDB" id="1909920at2759"/>
<gene>
    <name evidence="1" type="ORF">CXB51_028768</name>
</gene>
<dbReference type="Proteomes" id="UP000701853">
    <property type="component" value="Chromosome 11"/>
</dbReference>